<accession>A0A1C3IK63</accession>
<proteinExistence type="predicted"/>
<dbReference type="AlphaFoldDB" id="A0A1C3IK63"/>
<protein>
    <submittedName>
        <fullName evidence="1">Uncharacterized protein</fullName>
    </submittedName>
</protein>
<dbReference type="EMBL" id="FLQP01000011">
    <property type="protein sequence ID" value="SBS61759.1"/>
    <property type="molecule type" value="Genomic_DNA"/>
</dbReference>
<evidence type="ECO:0000313" key="2">
    <source>
        <dbReference type="Proteomes" id="UP000092876"/>
    </source>
</evidence>
<organism evidence="1 2">
    <name type="scientific">Vibrio atlanticus</name>
    <dbReference type="NCBI Taxonomy" id="693153"/>
    <lineage>
        <taxon>Bacteria</taxon>
        <taxon>Pseudomonadati</taxon>
        <taxon>Pseudomonadota</taxon>
        <taxon>Gammaproteobacteria</taxon>
        <taxon>Vibrionales</taxon>
        <taxon>Vibrionaceae</taxon>
        <taxon>Vibrio</taxon>
    </lineage>
</organism>
<sequence>MMKSHSGLTTYRVSSLRSTTFDGCSGPVPLYRDIDPDGLFSHYEVIDIESNASISM</sequence>
<gene>
    <name evidence="1" type="ORF">VAT7223_00819</name>
</gene>
<dbReference type="Proteomes" id="UP000092876">
    <property type="component" value="Unassembled WGS sequence"/>
</dbReference>
<evidence type="ECO:0000313" key="1">
    <source>
        <dbReference type="EMBL" id="SBS61759.1"/>
    </source>
</evidence>
<reference evidence="2" key="1">
    <citation type="submission" date="2016-06" db="EMBL/GenBank/DDBJ databases">
        <authorList>
            <person name="Rodrigo-Torres Lidia"/>
            <person name="Arahal R.David."/>
        </authorList>
    </citation>
    <scope>NUCLEOTIDE SEQUENCE [LARGE SCALE GENOMIC DNA]</scope>
    <source>
        <strain evidence="2">CECT 7223</strain>
    </source>
</reference>
<name>A0A1C3IK63_9VIBR</name>